<reference evidence="1 2" key="1">
    <citation type="submission" date="2020-07" db="EMBL/GenBank/DDBJ databases">
        <title>Characterization and genome sequencing of isolate MD1, a novel member within the family Lachnospiraceae.</title>
        <authorList>
            <person name="Rettenmaier R."/>
            <person name="Di Bello L."/>
            <person name="Zinser C."/>
            <person name="Scheitz K."/>
            <person name="Liebl W."/>
            <person name="Zverlov V."/>
        </authorList>
    </citation>
    <scope>NUCLEOTIDE SEQUENCE [LARGE SCALE GENOMIC DNA]</scope>
    <source>
        <strain evidence="1 2">MD1</strain>
    </source>
</reference>
<evidence type="ECO:0000313" key="2">
    <source>
        <dbReference type="Proteomes" id="UP000574276"/>
    </source>
</evidence>
<accession>A0A839JYW8</accession>
<keyword evidence="2" id="KW-1185">Reference proteome</keyword>
<dbReference type="EMBL" id="JACEGA010000001">
    <property type="protein sequence ID" value="MBB2182865.1"/>
    <property type="molecule type" value="Genomic_DNA"/>
</dbReference>
<name>A0A839JYW8_9FIRM</name>
<proteinExistence type="predicted"/>
<dbReference type="Proteomes" id="UP000574276">
    <property type="component" value="Unassembled WGS sequence"/>
</dbReference>
<gene>
    <name evidence="1" type="ORF">H0486_08250</name>
</gene>
<dbReference type="RefSeq" id="WP_228352554.1">
    <property type="nucleotide sequence ID" value="NZ_JACEGA010000001.1"/>
</dbReference>
<protein>
    <submittedName>
        <fullName evidence="1">Uncharacterized protein</fullName>
    </submittedName>
</protein>
<organism evidence="1 2">
    <name type="scientific">Variimorphobacter saccharofermentans</name>
    <dbReference type="NCBI Taxonomy" id="2755051"/>
    <lineage>
        <taxon>Bacteria</taxon>
        <taxon>Bacillati</taxon>
        <taxon>Bacillota</taxon>
        <taxon>Clostridia</taxon>
        <taxon>Lachnospirales</taxon>
        <taxon>Lachnospiraceae</taxon>
        <taxon>Variimorphobacter</taxon>
    </lineage>
</organism>
<evidence type="ECO:0000313" key="1">
    <source>
        <dbReference type="EMBL" id="MBB2182865.1"/>
    </source>
</evidence>
<sequence>MEEKRMDNTMEMQTEISENIDLVTMFDDCESGFLAKKDKLITWLLS</sequence>
<comment type="caution">
    <text evidence="1">The sequence shown here is derived from an EMBL/GenBank/DDBJ whole genome shotgun (WGS) entry which is preliminary data.</text>
</comment>
<dbReference type="AlphaFoldDB" id="A0A839JYW8"/>